<keyword evidence="3" id="KW-0472">Membrane</keyword>
<dbReference type="PANTHER" id="PTHR46708">
    <property type="entry name" value="TENASCIN"/>
    <property type="match status" value="1"/>
</dbReference>
<sequence length="780" mass="87325">MYVLRVTCLFILIISAFKGQHVDNSCWVSPRDHYIEVGSDTEIVCQTSCVSDRVFWTLNNIRMDDSLSNTVNSSHTVLSLRNFTLQSATLECHEAHLQQVLAGTIVTTYTKPSNISCFLHYEPQRRDGIPHLITCKWEHMITSSLSINYTVYVSSVLVTRGEICVSREKTCTTNTSGIIVINRKFNVTVIAKTTAWEAYSEPYEFIPLHILKMPRLSVNVLSLADHLKIEWNRSLQDKPCHCQVKFVKIVSSGEFETVFNETLNSKKNGRMLKEVESCTNYNIAVRCALEHAPWSEWGEEKTVLTQLNKNHIELRLWRKISKPDEYGVRNVRVMWTGIPSTCQGTFSYTLKKVSYRENASGENVTELLCSNTTCSVDVTEDAHSINLTVLLNEAVLAEDSVYVPATTESLPEPTEIQPSASDGVISVRWTAPVQPVSGYMIDWTQDGTHFNWKETKYTNMTLRDLLEKKQYNITVTALFEDKTGHGAEAPQICSSLGGPGNITVSVQANHRSANVTWVTKSEEKCSAPILTFTIVYSHPKGPMQNVTVDSTNQDVVLEDLIPATEYSLYVKAASLTGTSRSGERYFSTKRFDPRLIPGLITSSAIIIVLVIILGWCCTAQCKKKVPDPALSSLATWPPPGHQKGMCPFHDFSNSRSFCGRVYTEEMQITHSPPAARDCNANTSNEQSNNHTDPTVILSPEAQNGEPIDFQGTKCLCFGESTVLLSPENNKFNPYRSQISVDSPPQRSCKHNKHAPVKQQEKSAPVMVYVTLNMFKQGQSR</sequence>
<dbReference type="InterPro" id="IPR003961">
    <property type="entry name" value="FN3_dom"/>
</dbReference>
<dbReference type="RefSeq" id="XP_008311712.1">
    <property type="nucleotide sequence ID" value="XM_008313490.3"/>
</dbReference>
<dbReference type="PROSITE" id="PS50853">
    <property type="entry name" value="FN3"/>
    <property type="match status" value="2"/>
</dbReference>
<dbReference type="PANTHER" id="PTHR46708:SF2">
    <property type="entry name" value="FIBRONECTIN TYPE-III DOMAIN-CONTAINING PROTEIN"/>
    <property type="match status" value="1"/>
</dbReference>
<dbReference type="KEGG" id="csem:103381225"/>
<keyword evidence="3" id="KW-1133">Transmembrane helix</keyword>
<feature type="transmembrane region" description="Helical" evidence="3">
    <location>
        <begin position="595"/>
        <end position="616"/>
    </location>
</feature>
<dbReference type="Gene3D" id="2.60.40.10">
    <property type="entry name" value="Immunoglobulins"/>
    <property type="match status" value="5"/>
</dbReference>
<dbReference type="STRING" id="244447.ENSCSEP00000006255"/>
<evidence type="ECO:0000256" key="1">
    <source>
        <dbReference type="ARBA" id="ARBA00022737"/>
    </source>
</evidence>
<dbReference type="InParanoid" id="A0A3P8V1A7"/>
<feature type="chain" id="PRO_5018273307" evidence="4">
    <location>
        <begin position="20"/>
        <end position="780"/>
    </location>
</feature>
<dbReference type="Proteomes" id="UP000265120">
    <property type="component" value="Chromosome 7"/>
</dbReference>
<dbReference type="Ensembl" id="ENSCSET00000006324.1">
    <property type="protein sequence ID" value="ENSCSEP00000006255.1"/>
    <property type="gene ID" value="ENSCSEG00000004040.1"/>
</dbReference>
<dbReference type="InterPro" id="IPR036116">
    <property type="entry name" value="FN3_sf"/>
</dbReference>
<dbReference type="SMART" id="SM00060">
    <property type="entry name" value="FN3"/>
    <property type="match status" value="2"/>
</dbReference>
<dbReference type="GeneTree" id="ENSGT00940000178495"/>
<feature type="domain" description="Fibronectin type-III" evidence="5">
    <location>
        <begin position="410"/>
        <end position="497"/>
    </location>
</feature>
<proteinExistence type="predicted"/>
<reference evidence="6 7" key="1">
    <citation type="journal article" date="2014" name="Nat. Genet.">
        <title>Whole-genome sequence of a flatfish provides insights into ZW sex chromosome evolution and adaptation to a benthic lifestyle.</title>
        <authorList>
            <person name="Chen S."/>
            <person name="Zhang G."/>
            <person name="Shao C."/>
            <person name="Huang Q."/>
            <person name="Liu G."/>
            <person name="Zhang P."/>
            <person name="Song W."/>
            <person name="An N."/>
            <person name="Chalopin D."/>
            <person name="Volff J.N."/>
            <person name="Hong Y."/>
            <person name="Li Q."/>
            <person name="Sha Z."/>
            <person name="Zhou H."/>
            <person name="Xie M."/>
            <person name="Yu Q."/>
            <person name="Liu Y."/>
            <person name="Xiang H."/>
            <person name="Wang N."/>
            <person name="Wu K."/>
            <person name="Yang C."/>
            <person name="Zhou Q."/>
            <person name="Liao X."/>
            <person name="Yang L."/>
            <person name="Hu Q."/>
            <person name="Zhang J."/>
            <person name="Meng L."/>
            <person name="Jin L."/>
            <person name="Tian Y."/>
            <person name="Lian J."/>
            <person name="Yang J."/>
            <person name="Miao G."/>
            <person name="Liu S."/>
            <person name="Liang Z."/>
            <person name="Yan F."/>
            <person name="Li Y."/>
            <person name="Sun B."/>
            <person name="Zhang H."/>
            <person name="Zhang J."/>
            <person name="Zhu Y."/>
            <person name="Du M."/>
            <person name="Zhao Y."/>
            <person name="Schartl M."/>
            <person name="Tang Q."/>
            <person name="Wang J."/>
        </authorList>
    </citation>
    <scope>NUCLEOTIDE SEQUENCE</scope>
</reference>
<evidence type="ECO:0000256" key="4">
    <source>
        <dbReference type="SAM" id="SignalP"/>
    </source>
</evidence>
<feature type="signal peptide" evidence="4">
    <location>
        <begin position="1"/>
        <end position="19"/>
    </location>
</feature>
<dbReference type="OMA" id="CAIQWKK"/>
<dbReference type="GeneID" id="103381225"/>
<keyword evidence="4" id="KW-0732">Signal</keyword>
<keyword evidence="1" id="KW-0677">Repeat</keyword>
<feature type="region of interest" description="Disordered" evidence="2">
    <location>
        <begin position="737"/>
        <end position="760"/>
    </location>
</feature>
<keyword evidence="3" id="KW-0812">Transmembrane</keyword>
<evidence type="ECO:0000313" key="7">
    <source>
        <dbReference type="Proteomes" id="UP000265120"/>
    </source>
</evidence>
<evidence type="ECO:0000256" key="3">
    <source>
        <dbReference type="SAM" id="Phobius"/>
    </source>
</evidence>
<dbReference type="CDD" id="cd00063">
    <property type="entry name" value="FN3"/>
    <property type="match status" value="2"/>
</dbReference>
<organism evidence="6 7">
    <name type="scientific">Cynoglossus semilaevis</name>
    <name type="common">Tongue sole</name>
    <dbReference type="NCBI Taxonomy" id="244447"/>
    <lineage>
        <taxon>Eukaryota</taxon>
        <taxon>Metazoa</taxon>
        <taxon>Chordata</taxon>
        <taxon>Craniata</taxon>
        <taxon>Vertebrata</taxon>
        <taxon>Euteleostomi</taxon>
        <taxon>Actinopterygii</taxon>
        <taxon>Neopterygii</taxon>
        <taxon>Teleostei</taxon>
        <taxon>Neoteleostei</taxon>
        <taxon>Acanthomorphata</taxon>
        <taxon>Carangaria</taxon>
        <taxon>Pleuronectiformes</taxon>
        <taxon>Pleuronectoidei</taxon>
        <taxon>Cynoglossidae</taxon>
        <taxon>Cynoglossinae</taxon>
        <taxon>Cynoglossus</taxon>
    </lineage>
</organism>
<reference evidence="6" key="3">
    <citation type="submission" date="2025-09" db="UniProtKB">
        <authorList>
            <consortium name="Ensembl"/>
        </authorList>
    </citation>
    <scope>IDENTIFICATION</scope>
</reference>
<name>A0A3P8V1A7_CYNSE</name>
<accession>A0A3P8V1A7</accession>
<evidence type="ECO:0000313" key="6">
    <source>
        <dbReference type="Ensembl" id="ENSCSEP00000006255.1"/>
    </source>
</evidence>
<dbReference type="Pfam" id="PF00041">
    <property type="entry name" value="fn3"/>
    <property type="match status" value="2"/>
</dbReference>
<protein>
    <submittedName>
        <fullName evidence="6">Interleukin-6 receptor subunit beta-like</fullName>
    </submittedName>
</protein>
<dbReference type="OrthoDB" id="9828391at2759"/>
<evidence type="ECO:0000259" key="5">
    <source>
        <dbReference type="PROSITE" id="PS50853"/>
    </source>
</evidence>
<evidence type="ECO:0000256" key="2">
    <source>
        <dbReference type="SAM" id="MobiDB-lite"/>
    </source>
</evidence>
<dbReference type="InterPro" id="IPR013783">
    <property type="entry name" value="Ig-like_fold"/>
</dbReference>
<dbReference type="SUPFAM" id="SSF49265">
    <property type="entry name" value="Fibronectin type III"/>
    <property type="match status" value="2"/>
</dbReference>
<keyword evidence="7" id="KW-1185">Reference proteome</keyword>
<feature type="domain" description="Fibronectin type-III" evidence="5">
    <location>
        <begin position="498"/>
        <end position="591"/>
    </location>
</feature>
<dbReference type="AlphaFoldDB" id="A0A3P8V1A7"/>
<dbReference type="InterPro" id="IPR050991">
    <property type="entry name" value="ECM_Regulatory_Proteins"/>
</dbReference>
<reference evidence="6" key="2">
    <citation type="submission" date="2025-08" db="UniProtKB">
        <authorList>
            <consortium name="Ensembl"/>
        </authorList>
    </citation>
    <scope>IDENTIFICATION</scope>
</reference>